<keyword evidence="1" id="KW-0732">Signal</keyword>
<dbReference type="RefSeq" id="WP_066616303.1">
    <property type="nucleotide sequence ID" value="NZ_JBHSYQ010000015.1"/>
</dbReference>
<feature type="signal peptide" evidence="1">
    <location>
        <begin position="1"/>
        <end position="20"/>
    </location>
</feature>
<comment type="caution">
    <text evidence="2">The sequence shown here is derived from an EMBL/GenBank/DDBJ whole genome shotgun (WGS) entry which is preliminary data.</text>
</comment>
<sequence length="159" mass="18320">MKNFVYTLALVLFVCVGAFAQNTQTAEQRARNLSDKMIRDLQLNNYQSKKLRAINLDKAKKMAEFERMYAGNPAELEKCYKGLCKERDKELEDFLSTAQYSQYYSTRKSFNSYDQEYALKLKKENAKVAKTLVAEDSKDAKRTFPQPEVAVIKEGTAKN</sequence>
<name>A0ABW2DST0_9BACT</name>
<feature type="chain" id="PRO_5046675252" evidence="1">
    <location>
        <begin position="21"/>
        <end position="159"/>
    </location>
</feature>
<organism evidence="2 3">
    <name type="scientific">Rufibacter roseus</name>
    <dbReference type="NCBI Taxonomy" id="1567108"/>
    <lineage>
        <taxon>Bacteria</taxon>
        <taxon>Pseudomonadati</taxon>
        <taxon>Bacteroidota</taxon>
        <taxon>Cytophagia</taxon>
        <taxon>Cytophagales</taxon>
        <taxon>Hymenobacteraceae</taxon>
        <taxon>Rufibacter</taxon>
    </lineage>
</organism>
<dbReference type="EMBL" id="JBHSYQ010000015">
    <property type="protein sequence ID" value="MFC6999281.1"/>
    <property type="molecule type" value="Genomic_DNA"/>
</dbReference>
<gene>
    <name evidence="2" type="ORF">ACFQHR_16715</name>
</gene>
<evidence type="ECO:0000313" key="3">
    <source>
        <dbReference type="Proteomes" id="UP001596405"/>
    </source>
</evidence>
<evidence type="ECO:0000256" key="1">
    <source>
        <dbReference type="SAM" id="SignalP"/>
    </source>
</evidence>
<proteinExistence type="predicted"/>
<accession>A0ABW2DST0</accession>
<dbReference type="Proteomes" id="UP001596405">
    <property type="component" value="Unassembled WGS sequence"/>
</dbReference>
<protein>
    <submittedName>
        <fullName evidence="2">Uncharacterized protein</fullName>
    </submittedName>
</protein>
<reference evidence="3" key="1">
    <citation type="journal article" date="2019" name="Int. J. Syst. Evol. Microbiol.">
        <title>The Global Catalogue of Microorganisms (GCM) 10K type strain sequencing project: providing services to taxonomists for standard genome sequencing and annotation.</title>
        <authorList>
            <consortium name="The Broad Institute Genomics Platform"/>
            <consortium name="The Broad Institute Genome Sequencing Center for Infectious Disease"/>
            <person name="Wu L."/>
            <person name="Ma J."/>
        </authorList>
    </citation>
    <scope>NUCLEOTIDE SEQUENCE [LARGE SCALE GENOMIC DNA]</scope>
    <source>
        <strain evidence="3">CGMCC 4.7393</strain>
    </source>
</reference>
<evidence type="ECO:0000313" key="2">
    <source>
        <dbReference type="EMBL" id="MFC6999281.1"/>
    </source>
</evidence>
<keyword evidence="3" id="KW-1185">Reference proteome</keyword>